<evidence type="ECO:0000313" key="3">
    <source>
        <dbReference type="Proteomes" id="UP001419910"/>
    </source>
</evidence>
<gene>
    <name evidence="2" type="ORF">ABC974_17330</name>
</gene>
<dbReference type="InterPro" id="IPR001387">
    <property type="entry name" value="Cro/C1-type_HTH"/>
</dbReference>
<dbReference type="Proteomes" id="UP001419910">
    <property type="component" value="Unassembled WGS sequence"/>
</dbReference>
<dbReference type="CDD" id="cd00093">
    <property type="entry name" value="HTH_XRE"/>
    <property type="match status" value="1"/>
</dbReference>
<organism evidence="2 3">
    <name type="scientific">Sphingomonas oligophenolica</name>
    <dbReference type="NCBI Taxonomy" id="301154"/>
    <lineage>
        <taxon>Bacteria</taxon>
        <taxon>Pseudomonadati</taxon>
        <taxon>Pseudomonadota</taxon>
        <taxon>Alphaproteobacteria</taxon>
        <taxon>Sphingomonadales</taxon>
        <taxon>Sphingomonadaceae</taxon>
        <taxon>Sphingomonas</taxon>
    </lineage>
</organism>
<dbReference type="Pfam" id="PF13560">
    <property type="entry name" value="HTH_31"/>
    <property type="match status" value="1"/>
</dbReference>
<protein>
    <submittedName>
        <fullName evidence="2">Helix-turn-helix domain-containing protein</fullName>
    </submittedName>
</protein>
<comment type="caution">
    <text evidence="2">The sequence shown here is derived from an EMBL/GenBank/DDBJ whole genome shotgun (WGS) entry which is preliminary data.</text>
</comment>
<dbReference type="PROSITE" id="PS50943">
    <property type="entry name" value="HTH_CROC1"/>
    <property type="match status" value="1"/>
</dbReference>
<proteinExistence type="predicted"/>
<accession>A0ABU9Y6P4</accession>
<dbReference type="EMBL" id="JBDIME010000017">
    <property type="protein sequence ID" value="MEN2791402.1"/>
    <property type="molecule type" value="Genomic_DNA"/>
</dbReference>
<evidence type="ECO:0000313" key="2">
    <source>
        <dbReference type="EMBL" id="MEN2791402.1"/>
    </source>
</evidence>
<dbReference type="InterPro" id="IPR010982">
    <property type="entry name" value="Lambda_DNA-bd_dom_sf"/>
</dbReference>
<keyword evidence="3" id="KW-1185">Reference proteome</keyword>
<dbReference type="RefSeq" id="WP_343890345.1">
    <property type="nucleotide sequence ID" value="NZ_BAAAEH010000032.1"/>
</dbReference>
<name>A0ABU9Y6P4_9SPHN</name>
<dbReference type="Gene3D" id="1.10.260.40">
    <property type="entry name" value="lambda repressor-like DNA-binding domains"/>
    <property type="match status" value="1"/>
</dbReference>
<reference evidence="2 3" key="1">
    <citation type="submission" date="2024-05" db="EMBL/GenBank/DDBJ databases">
        <authorList>
            <person name="Liu Q."/>
            <person name="Xin Y.-H."/>
        </authorList>
    </citation>
    <scope>NUCLEOTIDE SEQUENCE [LARGE SCALE GENOMIC DNA]</scope>
    <source>
        <strain evidence="2 3">CGMCC 1.10181</strain>
    </source>
</reference>
<evidence type="ECO:0000259" key="1">
    <source>
        <dbReference type="PROSITE" id="PS50943"/>
    </source>
</evidence>
<feature type="domain" description="HTH cro/C1-type" evidence="1">
    <location>
        <begin position="7"/>
        <end position="42"/>
    </location>
</feature>
<sequence>MNGQEAKALRKRAGMSQAEFGMAIGLSRESVGRMERGSESIDRRSELAMRYIAEKAPVPPRSLAQIHEKVMSILDEAAVRGRVSYEAVVVLRTIPSEWVASDGSALGASLLQNAQGLIGIINCLDDADPYRAKVHEDLRQLKLAWAANRVQDG</sequence>
<dbReference type="SUPFAM" id="SSF47413">
    <property type="entry name" value="lambda repressor-like DNA-binding domains"/>
    <property type="match status" value="1"/>
</dbReference>